<dbReference type="SUPFAM" id="SSF56719">
    <property type="entry name" value="Type II DNA topoisomerase"/>
    <property type="match status" value="1"/>
</dbReference>
<evidence type="ECO:0000256" key="7">
    <source>
        <dbReference type="ARBA" id="ARBA00023125"/>
    </source>
</evidence>
<dbReference type="InterPro" id="IPR013758">
    <property type="entry name" value="Topo_IIA_A/C_ab"/>
</dbReference>
<keyword evidence="5" id="KW-0067">ATP-binding</keyword>
<dbReference type="InterPro" id="IPR001154">
    <property type="entry name" value="TopoII_euk"/>
</dbReference>
<feature type="non-terminal residue" evidence="10">
    <location>
        <position position="222"/>
    </location>
</feature>
<dbReference type="GO" id="GO:0006265">
    <property type="term" value="P:DNA topological change"/>
    <property type="evidence" value="ECO:0007669"/>
    <property type="project" value="InterPro"/>
</dbReference>
<dbReference type="InterPro" id="IPR013760">
    <property type="entry name" value="Topo_IIA-like_dom_sf"/>
</dbReference>
<dbReference type="PRINTS" id="PR01158">
    <property type="entry name" value="TOPISMRASEII"/>
</dbReference>
<dbReference type="PROSITE" id="PS52040">
    <property type="entry name" value="TOPO_IIA"/>
    <property type="match status" value="1"/>
</dbReference>
<proteinExistence type="predicted"/>
<dbReference type="AlphaFoldDB" id="A0A382JE97"/>
<accession>A0A382JE97</accession>
<keyword evidence="4" id="KW-0547">Nucleotide-binding</keyword>
<organism evidence="10">
    <name type="scientific">marine metagenome</name>
    <dbReference type="NCBI Taxonomy" id="408172"/>
    <lineage>
        <taxon>unclassified sequences</taxon>
        <taxon>metagenomes</taxon>
        <taxon>ecological metagenomes</taxon>
    </lineage>
</organism>
<feature type="domain" description="Topo IIA-type catalytic" evidence="9">
    <location>
        <begin position="1"/>
        <end position="222"/>
    </location>
</feature>
<dbReference type="PANTHER" id="PTHR10169:SF38">
    <property type="entry name" value="DNA TOPOISOMERASE 2"/>
    <property type="match status" value="1"/>
</dbReference>
<sequence>MIDGLKPSQRKILFTALKTAKTSRIKTASLSGNTISSANYHHGDASLNEAITKMVQVHSNNIPLLEGEGSFGSRLVPDAAAPRYTFVKMSANFDKYFADTMVADKSGDPEDPEPEFYLPIIPWVLVNGIKGIAVGFATEIQPRNPKEISELCQAYLSGKNIDNEKLLPYYPEFSGKVYEENDEIYCEGEFTLTGQTKLEITEVPVGFNRETYVQILDKLEDS</sequence>
<dbReference type="InterPro" id="IPR002205">
    <property type="entry name" value="Topo_IIA_dom_A"/>
</dbReference>
<evidence type="ECO:0000256" key="3">
    <source>
        <dbReference type="ARBA" id="ARBA00012895"/>
    </source>
</evidence>
<reference evidence="10" key="1">
    <citation type="submission" date="2018-05" db="EMBL/GenBank/DDBJ databases">
        <authorList>
            <person name="Lanie J.A."/>
            <person name="Ng W.-L."/>
            <person name="Kazmierczak K.M."/>
            <person name="Andrzejewski T.M."/>
            <person name="Davidsen T.M."/>
            <person name="Wayne K.J."/>
            <person name="Tettelin H."/>
            <person name="Glass J.I."/>
            <person name="Rusch D."/>
            <person name="Podicherti R."/>
            <person name="Tsui H.-C.T."/>
            <person name="Winkler M.E."/>
        </authorList>
    </citation>
    <scope>NUCLEOTIDE SEQUENCE</scope>
</reference>
<dbReference type="EC" id="5.6.2.2" evidence="3"/>
<dbReference type="Pfam" id="PF00521">
    <property type="entry name" value="DNA_topoisoIV"/>
    <property type="match status" value="1"/>
</dbReference>
<keyword evidence="7" id="KW-0238">DNA-binding</keyword>
<keyword evidence="8" id="KW-0413">Isomerase</keyword>
<evidence type="ECO:0000256" key="4">
    <source>
        <dbReference type="ARBA" id="ARBA00022741"/>
    </source>
</evidence>
<evidence type="ECO:0000256" key="2">
    <source>
        <dbReference type="ARBA" id="ARBA00001946"/>
    </source>
</evidence>
<keyword evidence="6" id="KW-0799">Topoisomerase</keyword>
<comment type="cofactor">
    <cofactor evidence="2">
        <name>Mg(2+)</name>
        <dbReference type="ChEBI" id="CHEBI:18420"/>
    </cofactor>
</comment>
<dbReference type="EMBL" id="UINC01073215">
    <property type="protein sequence ID" value="SVC09423.1"/>
    <property type="molecule type" value="Genomic_DNA"/>
</dbReference>
<dbReference type="Gene3D" id="3.90.199.10">
    <property type="entry name" value="Topoisomerase II, domain 5"/>
    <property type="match status" value="1"/>
</dbReference>
<evidence type="ECO:0000256" key="5">
    <source>
        <dbReference type="ARBA" id="ARBA00022840"/>
    </source>
</evidence>
<gene>
    <name evidence="10" type="ORF">METZ01_LOCUS262277</name>
</gene>
<dbReference type="GO" id="GO:0005634">
    <property type="term" value="C:nucleus"/>
    <property type="evidence" value="ECO:0007669"/>
    <property type="project" value="TreeGrafter"/>
</dbReference>
<name>A0A382JE97_9ZZZZ</name>
<dbReference type="GO" id="GO:0000819">
    <property type="term" value="P:sister chromatid segregation"/>
    <property type="evidence" value="ECO:0007669"/>
    <property type="project" value="TreeGrafter"/>
</dbReference>
<dbReference type="GO" id="GO:0003677">
    <property type="term" value="F:DNA binding"/>
    <property type="evidence" value="ECO:0007669"/>
    <property type="project" value="UniProtKB-KW"/>
</dbReference>
<evidence type="ECO:0000256" key="6">
    <source>
        <dbReference type="ARBA" id="ARBA00023029"/>
    </source>
</evidence>
<evidence type="ECO:0000259" key="9">
    <source>
        <dbReference type="PROSITE" id="PS52040"/>
    </source>
</evidence>
<comment type="catalytic activity">
    <reaction evidence="1">
        <text>ATP-dependent breakage, passage and rejoining of double-stranded DNA.</text>
        <dbReference type="EC" id="5.6.2.2"/>
    </reaction>
</comment>
<dbReference type="GO" id="GO:0005524">
    <property type="term" value="F:ATP binding"/>
    <property type="evidence" value="ECO:0007669"/>
    <property type="project" value="UniProtKB-KW"/>
</dbReference>
<dbReference type="GO" id="GO:0000712">
    <property type="term" value="P:resolution of meiotic recombination intermediates"/>
    <property type="evidence" value="ECO:0007669"/>
    <property type="project" value="TreeGrafter"/>
</dbReference>
<evidence type="ECO:0000256" key="8">
    <source>
        <dbReference type="ARBA" id="ARBA00023235"/>
    </source>
</evidence>
<evidence type="ECO:0000313" key="10">
    <source>
        <dbReference type="EMBL" id="SVC09423.1"/>
    </source>
</evidence>
<dbReference type="PANTHER" id="PTHR10169">
    <property type="entry name" value="DNA TOPOISOMERASE/GYRASE"/>
    <property type="match status" value="1"/>
</dbReference>
<protein>
    <recommendedName>
        <fullName evidence="3">DNA topoisomerase (ATP-hydrolyzing)</fullName>
        <ecNumber evidence="3">5.6.2.2</ecNumber>
    </recommendedName>
</protein>
<dbReference type="GO" id="GO:0003918">
    <property type="term" value="F:DNA topoisomerase type II (double strand cut, ATP-hydrolyzing) activity"/>
    <property type="evidence" value="ECO:0007669"/>
    <property type="project" value="UniProtKB-EC"/>
</dbReference>
<dbReference type="SMART" id="SM00434">
    <property type="entry name" value="TOP4c"/>
    <property type="match status" value="1"/>
</dbReference>
<evidence type="ECO:0000256" key="1">
    <source>
        <dbReference type="ARBA" id="ARBA00000185"/>
    </source>
</evidence>
<dbReference type="InterPro" id="IPR050634">
    <property type="entry name" value="DNA_Topoisomerase_II"/>
</dbReference>